<evidence type="ECO:0000259" key="19">
    <source>
        <dbReference type="Pfam" id="PF00394"/>
    </source>
</evidence>
<reference evidence="22 23" key="1">
    <citation type="journal article" date="2020" name="Microbiol. Resour. Announc.">
        <title>Draft Genome Sequence of a Cladosporium Species Isolated from the Mesophotic Ascidian Didemnum maculosum.</title>
        <authorList>
            <person name="Gioti A."/>
            <person name="Siaperas R."/>
            <person name="Nikolaivits E."/>
            <person name="Le Goff G."/>
            <person name="Ouazzani J."/>
            <person name="Kotoulas G."/>
            <person name="Topakas E."/>
        </authorList>
    </citation>
    <scope>NUCLEOTIDE SEQUENCE [LARGE SCALE GENOMIC DNA]</scope>
    <source>
        <strain evidence="22 23">TM138-S3</strain>
    </source>
</reference>
<dbReference type="PROSITE" id="PS00080">
    <property type="entry name" value="MULTICOPPER_OXIDASE2"/>
    <property type="match status" value="1"/>
</dbReference>
<feature type="chain" id="PRO_5044220141" description="Iron transport multicopper oxidase FET3" evidence="18">
    <location>
        <begin position="20"/>
        <end position="576"/>
    </location>
</feature>
<dbReference type="InterPro" id="IPR011707">
    <property type="entry name" value="Cu-oxidase-like_N"/>
</dbReference>
<dbReference type="CDD" id="cd13899">
    <property type="entry name" value="CuRO_3_Fet3p"/>
    <property type="match status" value="1"/>
</dbReference>
<protein>
    <recommendedName>
        <fullName evidence="24">Iron transport multicopper oxidase FET3</fullName>
    </recommendedName>
</protein>
<dbReference type="InterPro" id="IPR045087">
    <property type="entry name" value="Cu-oxidase_fam"/>
</dbReference>
<keyword evidence="3" id="KW-1003">Cell membrane</keyword>
<evidence type="ECO:0000256" key="13">
    <source>
        <dbReference type="ARBA" id="ARBA00023065"/>
    </source>
</evidence>
<keyword evidence="2" id="KW-0813">Transport</keyword>
<evidence type="ECO:0000256" key="12">
    <source>
        <dbReference type="ARBA" id="ARBA00023008"/>
    </source>
</evidence>
<accession>A0AB34KPD0</accession>
<feature type="domain" description="Plastocyanin-like" evidence="21">
    <location>
        <begin position="28"/>
        <end position="144"/>
    </location>
</feature>
<keyword evidence="9 17" id="KW-1133">Transmembrane helix</keyword>
<dbReference type="Proteomes" id="UP000803884">
    <property type="component" value="Unassembled WGS sequence"/>
</dbReference>
<comment type="similarity">
    <text evidence="1">Belongs to the multicopper oxidase family.</text>
</comment>
<sequence>MAVHVAVLLLTCHALATFAATHTFDWNITWVTANPDGAFERPVIGINGQWPLDVLNFTKGDRVVANVHNMLGNQSTSMHFHGLFQNGTSDMDGPPGVTQCEISAGSTFVYNFTVDQTGSYWYHSHTRGQYPDGLRQAFFVDDPNDPYKGQYDEEVVLTLSDWYHEQMPTLIKGFISVLNPTGAEPVPNAALLNDTQNLTVSVQPGKTYLFRIVNVGAFAGQYFWVEGHSMRIVEVDGVWTNASETDMIYLTAAQRCSVLVTTKPDTGANFAMVGSMDTDLFDTIPEGLNPNVTGWLQYDVSQTLPQPQSKDTFDPFDDFNLIPVDGQEALGPADHTVTLDMKMDNLGDGANYAFFNEITYIAPKVPSLYSALSTGGSAVNPTVYGTDTNAFVLKKGDVVDIIVNNDDPGKHPFHLHGHAFQVLARSDDDVGHWNSSQAVNGFPQVPMRRDTLMVRPQGNFLIRFVADNPGVWFFHCHIYWHLVSGLAAVMVEAPLELQSQLSILSNHYEVCRAGGVPYLGNAAANTEHYFDLEGENRSVAPLPTGFTTGGIVALVFSCVAAFLGLATIAWYGAAPL</sequence>
<evidence type="ECO:0000256" key="11">
    <source>
        <dbReference type="ARBA" id="ARBA00023004"/>
    </source>
</evidence>
<dbReference type="FunFam" id="2.60.40.420:FF:000022">
    <property type="entry name" value="FET5p Multicopper oxidase"/>
    <property type="match status" value="1"/>
</dbReference>
<dbReference type="Pfam" id="PF00394">
    <property type="entry name" value="Cu-oxidase"/>
    <property type="match status" value="1"/>
</dbReference>
<dbReference type="SUPFAM" id="SSF49503">
    <property type="entry name" value="Cupredoxins"/>
    <property type="match status" value="3"/>
</dbReference>
<dbReference type="RefSeq" id="XP_069228516.1">
    <property type="nucleotide sequence ID" value="XM_069374187.1"/>
</dbReference>
<evidence type="ECO:0000259" key="21">
    <source>
        <dbReference type="Pfam" id="PF07732"/>
    </source>
</evidence>
<keyword evidence="11" id="KW-0408">Iron</keyword>
<evidence type="ECO:0000256" key="16">
    <source>
        <dbReference type="ARBA" id="ARBA00037814"/>
    </source>
</evidence>
<evidence type="ECO:0000256" key="6">
    <source>
        <dbReference type="ARBA" id="ARBA00022723"/>
    </source>
</evidence>
<feature type="domain" description="Plastocyanin-like" evidence="20">
    <location>
        <begin position="361"/>
        <end position="494"/>
    </location>
</feature>
<dbReference type="InterPro" id="IPR033138">
    <property type="entry name" value="Cu_oxidase_CS"/>
</dbReference>
<evidence type="ECO:0000256" key="18">
    <source>
        <dbReference type="SAM" id="SignalP"/>
    </source>
</evidence>
<evidence type="ECO:0000256" key="1">
    <source>
        <dbReference type="ARBA" id="ARBA00010609"/>
    </source>
</evidence>
<dbReference type="EMBL" id="JAAQHG020000019">
    <property type="protein sequence ID" value="KAL1585410.1"/>
    <property type="molecule type" value="Genomic_DNA"/>
</dbReference>
<dbReference type="GO" id="GO:0004322">
    <property type="term" value="F:ferroxidase activity"/>
    <property type="evidence" value="ECO:0007669"/>
    <property type="project" value="TreeGrafter"/>
</dbReference>
<proteinExistence type="inferred from homology"/>
<dbReference type="PANTHER" id="PTHR11709:SF361">
    <property type="entry name" value="IRON TRANSPORT MULTICOPPER OXIDASE FET3"/>
    <property type="match status" value="1"/>
</dbReference>
<evidence type="ECO:0000256" key="2">
    <source>
        <dbReference type="ARBA" id="ARBA00022448"/>
    </source>
</evidence>
<comment type="subcellular location">
    <subcellularLocation>
        <location evidence="16">Cell membrane</location>
        <topology evidence="16">Single-pass type I membrane protein</topology>
        <orientation evidence="16">Extracellular side</orientation>
    </subcellularLocation>
</comment>
<dbReference type="FunFam" id="2.60.40.420:FF:000025">
    <property type="entry name" value="FET5p Multicopper oxidase"/>
    <property type="match status" value="1"/>
</dbReference>
<dbReference type="GO" id="GO:0033573">
    <property type="term" value="C:high-affinity iron permease complex"/>
    <property type="evidence" value="ECO:0007669"/>
    <property type="project" value="TreeGrafter"/>
</dbReference>
<dbReference type="PROSITE" id="PS00079">
    <property type="entry name" value="MULTICOPPER_OXIDASE1"/>
    <property type="match status" value="2"/>
</dbReference>
<evidence type="ECO:0000256" key="9">
    <source>
        <dbReference type="ARBA" id="ARBA00022989"/>
    </source>
</evidence>
<evidence type="ECO:0000256" key="14">
    <source>
        <dbReference type="ARBA" id="ARBA00023136"/>
    </source>
</evidence>
<dbReference type="InterPro" id="IPR011706">
    <property type="entry name" value="Cu-oxidase_C"/>
</dbReference>
<dbReference type="GO" id="GO:0033215">
    <property type="term" value="P:reductive iron assimilation"/>
    <property type="evidence" value="ECO:0007669"/>
    <property type="project" value="TreeGrafter"/>
</dbReference>
<keyword evidence="8" id="KW-0677">Repeat</keyword>
<keyword evidence="7 18" id="KW-0732">Signal</keyword>
<keyword evidence="10" id="KW-0560">Oxidoreductase</keyword>
<dbReference type="FunFam" id="2.60.40.420:FF:000024">
    <property type="entry name" value="FET5p Multicopper oxidase"/>
    <property type="match status" value="1"/>
</dbReference>
<dbReference type="InterPro" id="IPR044130">
    <property type="entry name" value="CuRO_2_Fet3-like"/>
</dbReference>
<comment type="caution">
    <text evidence="22">The sequence shown here is derived from an EMBL/GenBank/DDBJ whole genome shotgun (WGS) entry which is preliminary data.</text>
</comment>
<evidence type="ECO:0000256" key="17">
    <source>
        <dbReference type="SAM" id="Phobius"/>
    </source>
</evidence>
<organism evidence="22 23">
    <name type="scientific">Cladosporium halotolerans</name>
    <dbReference type="NCBI Taxonomy" id="1052096"/>
    <lineage>
        <taxon>Eukaryota</taxon>
        <taxon>Fungi</taxon>
        <taxon>Dikarya</taxon>
        <taxon>Ascomycota</taxon>
        <taxon>Pezizomycotina</taxon>
        <taxon>Dothideomycetes</taxon>
        <taxon>Dothideomycetidae</taxon>
        <taxon>Cladosporiales</taxon>
        <taxon>Cladosporiaceae</taxon>
        <taxon>Cladosporium</taxon>
    </lineage>
</organism>
<dbReference type="Pfam" id="PF07731">
    <property type="entry name" value="Cu-oxidase_2"/>
    <property type="match status" value="1"/>
</dbReference>
<keyword evidence="13" id="KW-0406">Ion transport</keyword>
<evidence type="ECO:0000256" key="3">
    <source>
        <dbReference type="ARBA" id="ARBA00022475"/>
    </source>
</evidence>
<evidence type="ECO:0000256" key="8">
    <source>
        <dbReference type="ARBA" id="ARBA00022737"/>
    </source>
</evidence>
<evidence type="ECO:0000313" key="22">
    <source>
        <dbReference type="EMBL" id="KAL1585410.1"/>
    </source>
</evidence>
<keyword evidence="14 17" id="KW-0472">Membrane</keyword>
<dbReference type="AlphaFoldDB" id="A0AB34KPD0"/>
<feature type="transmembrane region" description="Helical" evidence="17">
    <location>
        <begin position="551"/>
        <end position="573"/>
    </location>
</feature>
<dbReference type="GO" id="GO:0010106">
    <property type="term" value="P:cellular response to iron ion starvation"/>
    <property type="evidence" value="ECO:0007669"/>
    <property type="project" value="TreeGrafter"/>
</dbReference>
<keyword evidence="23" id="KW-1185">Reference proteome</keyword>
<dbReference type="GeneID" id="96007025"/>
<feature type="signal peptide" evidence="18">
    <location>
        <begin position="1"/>
        <end position="19"/>
    </location>
</feature>
<keyword evidence="5 17" id="KW-0812">Transmembrane</keyword>
<evidence type="ECO:0008006" key="24">
    <source>
        <dbReference type="Google" id="ProtNLM"/>
    </source>
</evidence>
<dbReference type="Gene3D" id="2.60.40.420">
    <property type="entry name" value="Cupredoxins - blue copper proteins"/>
    <property type="match status" value="3"/>
</dbReference>
<dbReference type="GO" id="GO:0005507">
    <property type="term" value="F:copper ion binding"/>
    <property type="evidence" value="ECO:0007669"/>
    <property type="project" value="InterPro"/>
</dbReference>
<name>A0AB34KPD0_9PEZI</name>
<dbReference type="CDD" id="cd13851">
    <property type="entry name" value="CuRO_1_Fet3p"/>
    <property type="match status" value="1"/>
</dbReference>
<dbReference type="CDD" id="cd13877">
    <property type="entry name" value="CuRO_2_Fet3p_like"/>
    <property type="match status" value="1"/>
</dbReference>
<dbReference type="InterPro" id="IPR001117">
    <property type="entry name" value="Cu-oxidase_2nd"/>
</dbReference>
<feature type="domain" description="Plastocyanin-like" evidence="19">
    <location>
        <begin position="153"/>
        <end position="299"/>
    </location>
</feature>
<evidence type="ECO:0000256" key="10">
    <source>
        <dbReference type="ARBA" id="ARBA00023002"/>
    </source>
</evidence>
<evidence type="ECO:0000256" key="7">
    <source>
        <dbReference type="ARBA" id="ARBA00022729"/>
    </source>
</evidence>
<evidence type="ECO:0000256" key="5">
    <source>
        <dbReference type="ARBA" id="ARBA00022692"/>
    </source>
</evidence>
<evidence type="ECO:0000256" key="4">
    <source>
        <dbReference type="ARBA" id="ARBA00022496"/>
    </source>
</evidence>
<dbReference type="PANTHER" id="PTHR11709">
    <property type="entry name" value="MULTI-COPPER OXIDASE"/>
    <property type="match status" value="1"/>
</dbReference>
<dbReference type="InterPro" id="IPR002355">
    <property type="entry name" value="Cu_oxidase_Cu_BS"/>
</dbReference>
<dbReference type="InterPro" id="IPR008972">
    <property type="entry name" value="Cupredoxin"/>
</dbReference>
<keyword evidence="6" id="KW-0479">Metal-binding</keyword>
<dbReference type="Pfam" id="PF07732">
    <property type="entry name" value="Cu-oxidase_3"/>
    <property type="match status" value="1"/>
</dbReference>
<gene>
    <name evidence="22" type="ORF">WHR41_05582</name>
</gene>
<evidence type="ECO:0000313" key="23">
    <source>
        <dbReference type="Proteomes" id="UP000803884"/>
    </source>
</evidence>
<evidence type="ECO:0000259" key="20">
    <source>
        <dbReference type="Pfam" id="PF07731"/>
    </source>
</evidence>
<evidence type="ECO:0000256" key="15">
    <source>
        <dbReference type="ARBA" id="ARBA00023180"/>
    </source>
</evidence>
<keyword evidence="15" id="KW-0325">Glycoprotein</keyword>
<keyword evidence="12" id="KW-0186">Copper</keyword>
<keyword evidence="4" id="KW-0410">Iron transport</keyword>